<protein>
    <submittedName>
        <fullName evidence="2">Uncharacterized protein</fullName>
    </submittedName>
</protein>
<dbReference type="AlphaFoldDB" id="A0A1A9ZWQ5"/>
<reference evidence="3" key="1">
    <citation type="submission" date="2014-03" db="EMBL/GenBank/DDBJ databases">
        <authorList>
            <person name="Aksoy S."/>
            <person name="Warren W."/>
            <person name="Wilson R.K."/>
        </authorList>
    </citation>
    <scope>NUCLEOTIDE SEQUENCE [LARGE SCALE GENOMIC DNA]</scope>
    <source>
        <strain evidence="3">IAEA</strain>
    </source>
</reference>
<keyword evidence="3" id="KW-1185">Reference proteome</keyword>
<evidence type="ECO:0000313" key="2">
    <source>
        <dbReference type="EnsemblMetazoa" id="GPAI027472-PA"/>
    </source>
</evidence>
<proteinExistence type="predicted"/>
<reference evidence="2" key="2">
    <citation type="submission" date="2020-05" db="UniProtKB">
        <authorList>
            <consortium name="EnsemblMetazoa"/>
        </authorList>
    </citation>
    <scope>IDENTIFICATION</scope>
    <source>
        <strain evidence="2">IAEA</strain>
    </source>
</reference>
<feature type="region of interest" description="Disordered" evidence="1">
    <location>
        <begin position="25"/>
        <end position="60"/>
    </location>
</feature>
<name>A0A1A9ZWQ5_GLOPL</name>
<dbReference type="VEuPathDB" id="VectorBase:GPAI027472"/>
<evidence type="ECO:0000256" key="1">
    <source>
        <dbReference type="SAM" id="MobiDB-lite"/>
    </source>
</evidence>
<organism evidence="2 3">
    <name type="scientific">Glossina pallidipes</name>
    <name type="common">Tsetse fly</name>
    <dbReference type="NCBI Taxonomy" id="7398"/>
    <lineage>
        <taxon>Eukaryota</taxon>
        <taxon>Metazoa</taxon>
        <taxon>Ecdysozoa</taxon>
        <taxon>Arthropoda</taxon>
        <taxon>Hexapoda</taxon>
        <taxon>Insecta</taxon>
        <taxon>Pterygota</taxon>
        <taxon>Neoptera</taxon>
        <taxon>Endopterygota</taxon>
        <taxon>Diptera</taxon>
        <taxon>Brachycera</taxon>
        <taxon>Muscomorpha</taxon>
        <taxon>Hippoboscoidea</taxon>
        <taxon>Glossinidae</taxon>
        <taxon>Glossina</taxon>
    </lineage>
</organism>
<sequence>MQRQGLVRTNRFAVMRDILNLKSLRQNTPYRKSTIHNNKQQQQQQKQEQQRHQTSNVTYK</sequence>
<accession>A0A1A9ZWQ5</accession>
<feature type="compositionally biased region" description="Polar residues" evidence="1">
    <location>
        <begin position="25"/>
        <end position="38"/>
    </location>
</feature>
<dbReference type="EnsemblMetazoa" id="GPAI027472-RA">
    <property type="protein sequence ID" value="GPAI027472-PA"/>
    <property type="gene ID" value="GPAI027472"/>
</dbReference>
<dbReference type="Proteomes" id="UP000092445">
    <property type="component" value="Unassembled WGS sequence"/>
</dbReference>
<evidence type="ECO:0000313" key="3">
    <source>
        <dbReference type="Proteomes" id="UP000092445"/>
    </source>
</evidence>